<dbReference type="SMART" id="SM00530">
    <property type="entry name" value="HTH_XRE"/>
    <property type="match status" value="1"/>
</dbReference>
<keyword evidence="1" id="KW-0238">DNA-binding</keyword>
<dbReference type="InterPro" id="IPR001387">
    <property type="entry name" value="Cro/C1-type_HTH"/>
</dbReference>
<name>A0A6N9Q6C5_9BACL</name>
<dbReference type="EMBL" id="SIJB01000030">
    <property type="protein sequence ID" value="NBI30164.1"/>
    <property type="molecule type" value="Genomic_DNA"/>
</dbReference>
<evidence type="ECO:0000313" key="4">
    <source>
        <dbReference type="Proteomes" id="UP000448943"/>
    </source>
</evidence>
<evidence type="ECO:0000256" key="1">
    <source>
        <dbReference type="ARBA" id="ARBA00023125"/>
    </source>
</evidence>
<dbReference type="PANTHER" id="PTHR46558:SF11">
    <property type="entry name" value="HTH-TYPE TRANSCRIPTIONAL REGULATOR XRE"/>
    <property type="match status" value="1"/>
</dbReference>
<evidence type="ECO:0000259" key="2">
    <source>
        <dbReference type="PROSITE" id="PS50943"/>
    </source>
</evidence>
<keyword evidence="4" id="KW-1185">Reference proteome</keyword>
<organism evidence="3 4">
    <name type="scientific">Chengkuizengella marina</name>
    <dbReference type="NCBI Taxonomy" id="2507566"/>
    <lineage>
        <taxon>Bacteria</taxon>
        <taxon>Bacillati</taxon>
        <taxon>Bacillota</taxon>
        <taxon>Bacilli</taxon>
        <taxon>Bacillales</taxon>
        <taxon>Paenibacillaceae</taxon>
        <taxon>Chengkuizengella</taxon>
    </lineage>
</organism>
<sequence>MVCIDYSSIVIMKVIIIRIMKKKRGKRLYKRNSEEIQTILLNNIKWLIKRNDKTCEELANHLDIDFSTLTAYENGDKLPDIDMLIKIAYIFDVSVDWLLGIHREE</sequence>
<dbReference type="SUPFAM" id="SSF47413">
    <property type="entry name" value="lambda repressor-like DNA-binding domains"/>
    <property type="match status" value="1"/>
</dbReference>
<dbReference type="AlphaFoldDB" id="A0A6N9Q6C5"/>
<dbReference type="Proteomes" id="UP000448943">
    <property type="component" value="Unassembled WGS sequence"/>
</dbReference>
<dbReference type="Gene3D" id="1.10.260.40">
    <property type="entry name" value="lambda repressor-like DNA-binding domains"/>
    <property type="match status" value="1"/>
</dbReference>
<feature type="domain" description="HTH cro/C1-type" evidence="2">
    <location>
        <begin position="44"/>
        <end position="98"/>
    </location>
</feature>
<evidence type="ECO:0000313" key="3">
    <source>
        <dbReference type="EMBL" id="NBI30164.1"/>
    </source>
</evidence>
<dbReference type="PROSITE" id="PS50943">
    <property type="entry name" value="HTH_CROC1"/>
    <property type="match status" value="1"/>
</dbReference>
<reference evidence="3 4" key="1">
    <citation type="submission" date="2019-01" db="EMBL/GenBank/DDBJ databases">
        <title>Chengkuizengella sp. nov., isolated from deep-sea sediment of East Pacific Ocean.</title>
        <authorList>
            <person name="Yang J."/>
            <person name="Lai Q."/>
            <person name="Shao Z."/>
        </authorList>
    </citation>
    <scope>NUCLEOTIDE SEQUENCE [LARGE SCALE GENOMIC DNA]</scope>
    <source>
        <strain evidence="3 4">YPA3-1-1</strain>
    </source>
</reference>
<dbReference type="InterPro" id="IPR010982">
    <property type="entry name" value="Lambda_DNA-bd_dom_sf"/>
</dbReference>
<gene>
    <name evidence="3" type="ORF">ERL59_14530</name>
</gene>
<protein>
    <submittedName>
        <fullName evidence="3">XRE family transcriptional regulator</fullName>
    </submittedName>
</protein>
<dbReference type="PANTHER" id="PTHR46558">
    <property type="entry name" value="TRACRIPTIONAL REGULATORY PROTEIN-RELATED-RELATED"/>
    <property type="match status" value="1"/>
</dbReference>
<comment type="caution">
    <text evidence="3">The sequence shown here is derived from an EMBL/GenBank/DDBJ whole genome shotgun (WGS) entry which is preliminary data.</text>
</comment>
<proteinExistence type="predicted"/>
<dbReference type="GO" id="GO:0003677">
    <property type="term" value="F:DNA binding"/>
    <property type="evidence" value="ECO:0007669"/>
    <property type="project" value="UniProtKB-KW"/>
</dbReference>
<dbReference type="Pfam" id="PF01381">
    <property type="entry name" value="HTH_3"/>
    <property type="match status" value="1"/>
</dbReference>
<dbReference type="CDD" id="cd00093">
    <property type="entry name" value="HTH_XRE"/>
    <property type="match status" value="1"/>
</dbReference>
<accession>A0A6N9Q6C5</accession>